<feature type="domain" description="RagB/SusD" evidence="8">
    <location>
        <begin position="319"/>
        <end position="420"/>
    </location>
</feature>
<name>A0A7H0GRF1_9BACT</name>
<keyword evidence="3 7" id="KW-0732">Signal</keyword>
<gene>
    <name evidence="10" type="ORF">H9L05_11860</name>
</gene>
<evidence type="ECO:0000256" key="7">
    <source>
        <dbReference type="SAM" id="SignalP"/>
    </source>
</evidence>
<organism evidence="10 11">
    <name type="scientific">Hymenobacter qilianensis</name>
    <dbReference type="NCBI Taxonomy" id="1385715"/>
    <lineage>
        <taxon>Bacteria</taxon>
        <taxon>Pseudomonadati</taxon>
        <taxon>Bacteroidota</taxon>
        <taxon>Cytophagia</taxon>
        <taxon>Cytophagales</taxon>
        <taxon>Hymenobacteraceae</taxon>
        <taxon>Hymenobacter</taxon>
    </lineage>
</organism>
<feature type="signal peptide" evidence="7">
    <location>
        <begin position="1"/>
        <end position="24"/>
    </location>
</feature>
<evidence type="ECO:0000256" key="5">
    <source>
        <dbReference type="ARBA" id="ARBA00023237"/>
    </source>
</evidence>
<evidence type="ECO:0000256" key="6">
    <source>
        <dbReference type="SAM" id="MobiDB-lite"/>
    </source>
</evidence>
<sequence length="453" mass="49437">MTIRSKFVTLAMLGLLGLSATSCSDFLEPTPQTSVDRNDVFTDLEGARGAVIGIYGALTSANYYGLLYPVFSDLAADNLAHTGTFPTYAQVDNQNILTDNVNNQDIYYAIYRTINRANNVIAQVPGITSISEEQRNVFVAEALFLRANAHFDATRYWGDVAIVLTPTSEADATLNVSRSPRAAVYEQVIADLAAAETSLPEVNVGRATKSTARALRARVELYRENWQAAAAAADQIIASNRFQLLSDYRSIFTTENSAESIWEIQFDANTQSSFAFFFLPGANGGRNEVRPTGSGSTLPTAYETGDKRKDASISNGTFQLANRAVVAGVGVKYTDPGTGTDNFRVFRYAEILLISAEAKAQLGNLPASLLLLNQVRQRAGLAPKATLTKAALLDAIAQERRVELAMEGHRWFDLVRIGRAQTLLSIVDPNRLLFPIPFRETVNNPNITQNPGY</sequence>
<dbReference type="InterPro" id="IPR012944">
    <property type="entry name" value="SusD_RagB_dom"/>
</dbReference>
<evidence type="ECO:0000256" key="4">
    <source>
        <dbReference type="ARBA" id="ARBA00023136"/>
    </source>
</evidence>
<comment type="subcellular location">
    <subcellularLocation>
        <location evidence="1">Cell outer membrane</location>
    </subcellularLocation>
</comment>
<feature type="chain" id="PRO_5028969869" evidence="7">
    <location>
        <begin position="25"/>
        <end position="453"/>
    </location>
</feature>
<proteinExistence type="inferred from homology"/>
<evidence type="ECO:0000256" key="2">
    <source>
        <dbReference type="ARBA" id="ARBA00006275"/>
    </source>
</evidence>
<comment type="similarity">
    <text evidence="2">Belongs to the SusD family.</text>
</comment>
<evidence type="ECO:0000259" key="9">
    <source>
        <dbReference type="Pfam" id="PF14322"/>
    </source>
</evidence>
<dbReference type="EMBL" id="CP060784">
    <property type="protein sequence ID" value="QNP50867.1"/>
    <property type="molecule type" value="Genomic_DNA"/>
</dbReference>
<dbReference type="Gene3D" id="1.25.40.390">
    <property type="match status" value="1"/>
</dbReference>
<dbReference type="Pfam" id="PF14322">
    <property type="entry name" value="SusD-like_3"/>
    <property type="match status" value="1"/>
</dbReference>
<reference evidence="10 11" key="1">
    <citation type="submission" date="2020-08" db="EMBL/GenBank/DDBJ databases">
        <title>Genome sequence of Hymenobacter qilianensis JCM 19763T.</title>
        <authorList>
            <person name="Hyun D.-W."/>
            <person name="Bae J.-W."/>
        </authorList>
    </citation>
    <scope>NUCLEOTIDE SEQUENCE [LARGE SCALE GENOMIC DNA]</scope>
    <source>
        <strain evidence="10 11">JCM 19763</strain>
    </source>
</reference>
<feature type="region of interest" description="Disordered" evidence="6">
    <location>
        <begin position="288"/>
        <end position="309"/>
    </location>
</feature>
<accession>A0A7H0GRF1</accession>
<keyword evidence="11" id="KW-1185">Reference proteome</keyword>
<dbReference type="Proteomes" id="UP000516093">
    <property type="component" value="Chromosome"/>
</dbReference>
<dbReference type="KEGG" id="hqi:H9L05_11860"/>
<keyword evidence="5" id="KW-0998">Cell outer membrane</keyword>
<dbReference type="CDD" id="cd08977">
    <property type="entry name" value="SusD"/>
    <property type="match status" value="1"/>
</dbReference>
<dbReference type="GO" id="GO:0009279">
    <property type="term" value="C:cell outer membrane"/>
    <property type="evidence" value="ECO:0007669"/>
    <property type="project" value="UniProtKB-SubCell"/>
</dbReference>
<keyword evidence="4" id="KW-0472">Membrane</keyword>
<dbReference type="SUPFAM" id="SSF48452">
    <property type="entry name" value="TPR-like"/>
    <property type="match status" value="1"/>
</dbReference>
<dbReference type="InterPro" id="IPR011990">
    <property type="entry name" value="TPR-like_helical_dom_sf"/>
</dbReference>
<evidence type="ECO:0000313" key="11">
    <source>
        <dbReference type="Proteomes" id="UP000516093"/>
    </source>
</evidence>
<feature type="domain" description="SusD-like N-terminal" evidence="9">
    <location>
        <begin position="68"/>
        <end position="221"/>
    </location>
</feature>
<evidence type="ECO:0000256" key="3">
    <source>
        <dbReference type="ARBA" id="ARBA00022729"/>
    </source>
</evidence>
<protein>
    <submittedName>
        <fullName evidence="10">RagB/SusD family nutrient uptake outer membrane protein</fullName>
    </submittedName>
</protein>
<dbReference type="Pfam" id="PF07980">
    <property type="entry name" value="SusD_RagB"/>
    <property type="match status" value="1"/>
</dbReference>
<evidence type="ECO:0000313" key="10">
    <source>
        <dbReference type="EMBL" id="QNP50867.1"/>
    </source>
</evidence>
<dbReference type="RefSeq" id="WP_187731177.1">
    <property type="nucleotide sequence ID" value="NZ_BMFN01000001.1"/>
</dbReference>
<evidence type="ECO:0000256" key="1">
    <source>
        <dbReference type="ARBA" id="ARBA00004442"/>
    </source>
</evidence>
<dbReference type="InterPro" id="IPR033985">
    <property type="entry name" value="SusD-like_N"/>
</dbReference>
<dbReference type="PROSITE" id="PS51257">
    <property type="entry name" value="PROKAR_LIPOPROTEIN"/>
    <property type="match status" value="1"/>
</dbReference>
<dbReference type="AlphaFoldDB" id="A0A7H0GRF1"/>
<evidence type="ECO:0000259" key="8">
    <source>
        <dbReference type="Pfam" id="PF07980"/>
    </source>
</evidence>